<comment type="subcellular location">
    <subcellularLocation>
        <location evidence="1 10">Cytoplasm</location>
    </subcellularLocation>
</comment>
<dbReference type="InterPro" id="IPR004500">
    <property type="entry name" value="Pro-tRNA-synth_IIa_bac-type"/>
</dbReference>
<evidence type="ECO:0000256" key="4">
    <source>
        <dbReference type="ARBA" id="ARBA00022598"/>
    </source>
</evidence>
<dbReference type="EMBL" id="AP023355">
    <property type="protein sequence ID" value="BCJ36157.1"/>
    <property type="molecule type" value="Genomic_DNA"/>
</dbReference>
<dbReference type="InterPro" id="IPR044140">
    <property type="entry name" value="ProRS_anticodon_short"/>
</dbReference>
<evidence type="ECO:0000256" key="6">
    <source>
        <dbReference type="ARBA" id="ARBA00022840"/>
    </source>
</evidence>
<dbReference type="GO" id="GO:0005524">
    <property type="term" value="F:ATP binding"/>
    <property type="evidence" value="ECO:0007669"/>
    <property type="project" value="UniProtKB-UniRule"/>
</dbReference>
<keyword evidence="7 10" id="KW-0648">Protein biosynthesis</keyword>
<dbReference type="NCBIfam" id="TIGR00409">
    <property type="entry name" value="proS_fam_II"/>
    <property type="match status" value="1"/>
</dbReference>
<comment type="domain">
    <text evidence="10">Consists of three domains: the N-terminal catalytic domain, the editing domain and the C-terminal anticodon-binding domain.</text>
</comment>
<keyword evidence="14" id="KW-1185">Reference proteome</keyword>
<dbReference type="InterPro" id="IPR036754">
    <property type="entry name" value="YbaK/aa-tRNA-synt-asso_dom_sf"/>
</dbReference>
<evidence type="ECO:0000256" key="11">
    <source>
        <dbReference type="SAM" id="MobiDB-lite"/>
    </source>
</evidence>
<reference evidence="13 14" key="1">
    <citation type="submission" date="2020-08" db="EMBL/GenBank/DDBJ databases">
        <title>Whole genome shotgun sequence of Actinocatenispora thailandica NBRC 105041.</title>
        <authorList>
            <person name="Komaki H."/>
            <person name="Tamura T."/>
        </authorList>
    </citation>
    <scope>NUCLEOTIDE SEQUENCE [LARGE SCALE GENOMIC DNA]</scope>
    <source>
        <strain evidence="13 14">NBRC 105041</strain>
    </source>
</reference>
<name>A0A7R7HXG6_9ACTN</name>
<keyword evidence="3 10" id="KW-0963">Cytoplasm</keyword>
<dbReference type="Pfam" id="PF00587">
    <property type="entry name" value="tRNA-synt_2b"/>
    <property type="match status" value="1"/>
</dbReference>
<dbReference type="PANTHER" id="PTHR42753:SF2">
    <property type="entry name" value="PROLINE--TRNA LIGASE"/>
    <property type="match status" value="1"/>
</dbReference>
<dbReference type="NCBIfam" id="NF006625">
    <property type="entry name" value="PRK09194.1"/>
    <property type="match status" value="1"/>
</dbReference>
<keyword evidence="8 10" id="KW-0030">Aminoacyl-tRNA synthetase</keyword>
<dbReference type="InterPro" id="IPR007214">
    <property type="entry name" value="YbaK/aa-tRNA-synth-assoc-dom"/>
</dbReference>
<evidence type="ECO:0000256" key="1">
    <source>
        <dbReference type="ARBA" id="ARBA00004496"/>
    </source>
</evidence>
<dbReference type="KEGG" id="atl:Athai_36600"/>
<evidence type="ECO:0000313" key="13">
    <source>
        <dbReference type="EMBL" id="BCJ36157.1"/>
    </source>
</evidence>
<keyword evidence="5 10" id="KW-0547">Nucleotide-binding</keyword>
<evidence type="ECO:0000256" key="10">
    <source>
        <dbReference type="HAMAP-Rule" id="MF_01569"/>
    </source>
</evidence>
<evidence type="ECO:0000256" key="5">
    <source>
        <dbReference type="ARBA" id="ARBA00022741"/>
    </source>
</evidence>
<dbReference type="Proteomes" id="UP000611640">
    <property type="component" value="Chromosome"/>
</dbReference>
<organism evidence="13 14">
    <name type="scientific">Actinocatenispora thailandica</name>
    <dbReference type="NCBI Taxonomy" id="227318"/>
    <lineage>
        <taxon>Bacteria</taxon>
        <taxon>Bacillati</taxon>
        <taxon>Actinomycetota</taxon>
        <taxon>Actinomycetes</taxon>
        <taxon>Micromonosporales</taxon>
        <taxon>Micromonosporaceae</taxon>
        <taxon>Actinocatenispora</taxon>
    </lineage>
</organism>
<dbReference type="AlphaFoldDB" id="A0A7R7HXG6"/>
<dbReference type="InterPro" id="IPR004154">
    <property type="entry name" value="Anticodon-bd"/>
</dbReference>
<feature type="compositionally biased region" description="Low complexity" evidence="11">
    <location>
        <begin position="592"/>
        <end position="606"/>
    </location>
</feature>
<comment type="similarity">
    <text evidence="10">Belongs to the class-II aminoacyl-tRNA synthetase family. ProS type 1 subfamily.</text>
</comment>
<dbReference type="Pfam" id="PF04073">
    <property type="entry name" value="tRNA_edit"/>
    <property type="match status" value="1"/>
</dbReference>
<dbReference type="SUPFAM" id="SSF55826">
    <property type="entry name" value="YbaK/ProRS associated domain"/>
    <property type="match status" value="1"/>
</dbReference>
<dbReference type="Gene3D" id="3.30.930.10">
    <property type="entry name" value="Bira Bifunctional Protein, Domain 2"/>
    <property type="match status" value="2"/>
</dbReference>
<comment type="subunit">
    <text evidence="2 10">Homodimer.</text>
</comment>
<dbReference type="SUPFAM" id="SSF55681">
    <property type="entry name" value="Class II aaRS and biotin synthetases"/>
    <property type="match status" value="1"/>
</dbReference>
<feature type="region of interest" description="Disordered" evidence="11">
    <location>
        <begin position="578"/>
        <end position="606"/>
    </location>
</feature>
<sequence length="606" mass="64081">MKMSGLFGATLHTAPGSSESAGHQQLLRAGMVRQLAQGIFSYLPLGWRSIRKIEHILREEMAAVAGQELSMPVAQPDELWRTSGRYHKVGAELARFADRRGRGMVLAMTHEEAVTELARSEIDSYRDLPRMVFQLQTKFRDDPRPRAGLIRVREFVMKDAYSLDRDAAGLARQYANQYRAYFRVFGRCGVPVLAVASDVGMMGGELAHEFMYPTPIGEDTLLLCDSCGYRANRQVATFAKPTPPDEAARPMRRFATPQAASVAQLAAAAGVRPDRIAKAVFVQADLGEAEAPVIAVVRGDMDLNESKLAAALGAAGLRPMTADEIAAIGAVAGYGSPVGVTAARVVVDDLVAATPNLLAGANLDGYHLRDVNVGRDFTPELVCDIVAARAGDGCPDCGAALRTTRGVEVGNIFKLGDRYSAVFGATFTDADGARRPVQMGCYGIGVGRLLGCAAQAHHDDRGLTLPITIAPYQVHLCQLGGAGSEAAAAAQALYERLGAAGVEVLHDDRGQRAGSQFADADLIGLPLRATVGARSLARGEIELHDRRTGESWPVPVGAAAETVTAAVSDRLSRANAVPPVSLPPELADRPVTARTGGAAAGSAAAR</sequence>
<dbReference type="EC" id="6.1.1.15" evidence="10"/>
<dbReference type="InterPro" id="IPR045864">
    <property type="entry name" value="aa-tRNA-synth_II/BPL/LPL"/>
</dbReference>
<keyword evidence="6 10" id="KW-0067">ATP-binding</keyword>
<accession>A0A7R7HXG6</accession>
<evidence type="ECO:0000259" key="12">
    <source>
        <dbReference type="PROSITE" id="PS50862"/>
    </source>
</evidence>
<dbReference type="InterPro" id="IPR023717">
    <property type="entry name" value="Pro-tRNA-Synthase_IIa_type1"/>
</dbReference>
<dbReference type="PANTHER" id="PTHR42753">
    <property type="entry name" value="MITOCHONDRIAL RIBOSOME PROTEIN L39/PROLYL-TRNA LIGASE FAMILY MEMBER"/>
    <property type="match status" value="1"/>
</dbReference>
<evidence type="ECO:0000313" key="14">
    <source>
        <dbReference type="Proteomes" id="UP000611640"/>
    </source>
</evidence>
<dbReference type="GO" id="GO:0004827">
    <property type="term" value="F:proline-tRNA ligase activity"/>
    <property type="evidence" value="ECO:0007669"/>
    <property type="project" value="UniProtKB-UniRule"/>
</dbReference>
<dbReference type="GO" id="GO:0005829">
    <property type="term" value="C:cytosol"/>
    <property type="evidence" value="ECO:0007669"/>
    <property type="project" value="TreeGrafter"/>
</dbReference>
<protein>
    <recommendedName>
        <fullName evidence="10">Proline--tRNA ligase</fullName>
        <ecNumber evidence="10">6.1.1.15</ecNumber>
    </recommendedName>
    <alternativeName>
        <fullName evidence="10">Prolyl-tRNA synthetase</fullName>
        <shortName evidence="10">ProRS</shortName>
    </alternativeName>
</protein>
<evidence type="ECO:0000256" key="7">
    <source>
        <dbReference type="ARBA" id="ARBA00022917"/>
    </source>
</evidence>
<comment type="catalytic activity">
    <reaction evidence="9 10">
        <text>tRNA(Pro) + L-proline + ATP = L-prolyl-tRNA(Pro) + AMP + diphosphate</text>
        <dbReference type="Rhea" id="RHEA:14305"/>
        <dbReference type="Rhea" id="RHEA-COMP:9700"/>
        <dbReference type="Rhea" id="RHEA-COMP:9702"/>
        <dbReference type="ChEBI" id="CHEBI:30616"/>
        <dbReference type="ChEBI" id="CHEBI:33019"/>
        <dbReference type="ChEBI" id="CHEBI:60039"/>
        <dbReference type="ChEBI" id="CHEBI:78442"/>
        <dbReference type="ChEBI" id="CHEBI:78532"/>
        <dbReference type="ChEBI" id="CHEBI:456215"/>
        <dbReference type="EC" id="6.1.1.15"/>
    </reaction>
</comment>
<dbReference type="InterPro" id="IPR002316">
    <property type="entry name" value="Pro-tRNA-ligase_IIa"/>
</dbReference>
<proteinExistence type="inferred from homology"/>
<comment type="function">
    <text evidence="10">Catalyzes the attachment of proline to tRNA(Pro) in a two-step reaction: proline is first activated by ATP to form Pro-AMP and then transferred to the acceptor end of tRNA(Pro). As ProRS can inadvertently accommodate and process non-cognate amino acids such as alanine and cysteine, to avoid such errors it has two additional distinct editing activities against alanine. One activity is designated as 'pretransfer' editing and involves the tRNA(Pro)-independent hydrolysis of activated Ala-AMP. The other activity is designated 'posttransfer' editing and involves deacylation of mischarged Ala-tRNA(Pro). The misacylated Cys-tRNA(Pro) is not edited by ProRS.</text>
</comment>
<dbReference type="CDD" id="cd00861">
    <property type="entry name" value="ProRS_anticodon_short"/>
    <property type="match status" value="1"/>
</dbReference>
<feature type="domain" description="Aminoacyl-transfer RNA synthetases class-II family profile" evidence="12">
    <location>
        <begin position="33"/>
        <end position="466"/>
    </location>
</feature>
<dbReference type="HAMAP" id="MF_01569">
    <property type="entry name" value="Pro_tRNA_synth_type1"/>
    <property type="match status" value="1"/>
</dbReference>
<dbReference type="PRINTS" id="PR01046">
    <property type="entry name" value="TRNASYNTHPRO"/>
</dbReference>
<keyword evidence="4 10" id="KW-0436">Ligase</keyword>
<dbReference type="SUPFAM" id="SSF52954">
    <property type="entry name" value="Class II aaRS ABD-related"/>
    <property type="match status" value="1"/>
</dbReference>
<evidence type="ECO:0000256" key="9">
    <source>
        <dbReference type="ARBA" id="ARBA00047671"/>
    </source>
</evidence>
<dbReference type="Pfam" id="PF03129">
    <property type="entry name" value="HGTP_anticodon"/>
    <property type="match status" value="1"/>
</dbReference>
<dbReference type="GO" id="GO:0006433">
    <property type="term" value="P:prolyl-tRNA aminoacylation"/>
    <property type="evidence" value="ECO:0007669"/>
    <property type="project" value="UniProtKB-UniRule"/>
</dbReference>
<evidence type="ECO:0000256" key="3">
    <source>
        <dbReference type="ARBA" id="ARBA00022490"/>
    </source>
</evidence>
<evidence type="ECO:0000256" key="2">
    <source>
        <dbReference type="ARBA" id="ARBA00011738"/>
    </source>
</evidence>
<gene>
    <name evidence="13" type="primary">proS_2</name>
    <name evidence="10" type="synonym">proS</name>
    <name evidence="13" type="ORF">Athai_36600</name>
</gene>
<dbReference type="GO" id="GO:0002161">
    <property type="term" value="F:aminoacyl-tRNA deacylase activity"/>
    <property type="evidence" value="ECO:0007669"/>
    <property type="project" value="InterPro"/>
</dbReference>
<dbReference type="InterPro" id="IPR050062">
    <property type="entry name" value="Pro-tRNA_synthetase"/>
</dbReference>
<dbReference type="InterPro" id="IPR002314">
    <property type="entry name" value="aa-tRNA-synt_IIb"/>
</dbReference>
<dbReference type="PROSITE" id="PS50862">
    <property type="entry name" value="AA_TRNA_LIGASE_II"/>
    <property type="match status" value="1"/>
</dbReference>
<dbReference type="InterPro" id="IPR006195">
    <property type="entry name" value="aa-tRNA-synth_II"/>
</dbReference>
<dbReference type="Gene3D" id="3.40.50.800">
    <property type="entry name" value="Anticodon-binding domain"/>
    <property type="match status" value="1"/>
</dbReference>
<evidence type="ECO:0000256" key="8">
    <source>
        <dbReference type="ARBA" id="ARBA00023146"/>
    </source>
</evidence>
<dbReference type="InterPro" id="IPR036621">
    <property type="entry name" value="Anticodon-bd_dom_sf"/>
</dbReference>